<accession>A0AAD7AL34</accession>
<evidence type="ECO:0000256" key="1">
    <source>
        <dbReference type="SAM" id="MobiDB-lite"/>
    </source>
</evidence>
<evidence type="ECO:0000313" key="4">
    <source>
        <dbReference type="Proteomes" id="UP001218218"/>
    </source>
</evidence>
<feature type="compositionally biased region" description="Low complexity" evidence="1">
    <location>
        <begin position="35"/>
        <end position="45"/>
    </location>
</feature>
<keyword evidence="2" id="KW-0472">Membrane</keyword>
<keyword evidence="2" id="KW-1133">Transmembrane helix</keyword>
<protein>
    <submittedName>
        <fullName evidence="3">Uncharacterized protein</fullName>
    </submittedName>
</protein>
<dbReference type="Proteomes" id="UP001218218">
    <property type="component" value="Unassembled WGS sequence"/>
</dbReference>
<feature type="transmembrane region" description="Helical" evidence="2">
    <location>
        <begin position="403"/>
        <end position="424"/>
    </location>
</feature>
<evidence type="ECO:0000313" key="3">
    <source>
        <dbReference type="EMBL" id="KAJ7361635.1"/>
    </source>
</evidence>
<dbReference type="EMBL" id="JARIHO010000005">
    <property type="protein sequence ID" value="KAJ7361635.1"/>
    <property type="molecule type" value="Genomic_DNA"/>
</dbReference>
<keyword evidence="4" id="KW-1185">Reference proteome</keyword>
<gene>
    <name evidence="3" type="ORF">DFH08DRAFT_685064</name>
</gene>
<feature type="region of interest" description="Disordered" evidence="1">
    <location>
        <begin position="125"/>
        <end position="190"/>
    </location>
</feature>
<evidence type="ECO:0000256" key="2">
    <source>
        <dbReference type="SAM" id="Phobius"/>
    </source>
</evidence>
<feature type="region of interest" description="Disordered" evidence="1">
    <location>
        <begin position="27"/>
        <end position="95"/>
    </location>
</feature>
<dbReference type="AlphaFoldDB" id="A0AAD7AL34"/>
<sequence>MAHERKPSLDTNASGLSLGVSAMSFSGFPAPPTSVPASPASSYFPRSPPSPAFPSSTSPLVPRRLGDRSPVSPLSQAGGTPSSSRDVDSLSNISPYDWHEGASSIDVDATEHSLLSTSFITSLLRGENPEQAPSHRASLRSDFSEMTYPPPRTHLSTRQAPAQGPVGARPPPSSFQPIPEAAPVSDDDSTLYSVQDPVVRTASVSRGMPVVGVASATLRNMKGISEAPSYGKIDLDYNPQSSVPFSPAVPSSGGTQRRFLPEASPEMRQSTYSTKSHVPSFVSASSRSIRRMFTWRKKPLPPVPKIAHIPVAAEAEFKRKEEATPLDQLLMRSDALRSALDTGQHPHNSFMSRNPGLVSSFDENSMTPAIPKWNNNPNPDWSSGPQPNEKKSRTSTLMKKRRIWVIMCVFVAVALAAVGVAVGVTMHSRNTKGKGTTCGGNLVGAACNLDATCVCTSPVASRCDGLAQNLVTLAPQMNTLFGTNFTLNEVYIWIWTQMGTITAKNCAAQAVLVDVGASVALTNFPNRTTWAQAALLFDLQSLNNTDLQNFVVNAPWTLMTVDGPAHVSNASLFTTVASGYQYDFAGQNITVPSVSFATDGAPTQAQAAQVASTAPLDRMYSYAAAASTQYLGLLQAYWVTNLQLTIDKLPLFMASLRSAPIVIPFDVETGSVRTQMTSSANFPLPIACYPGLAASQLQQINALEGVFGLSPTASSATQFDSTCFPTRPVYGVLDILRLRLPFADSRKSVARQAVALKPDVRPRAVVYSGEVVSAFPGIANSTGSVSLNPHDYGTIGHFNHVVLQYLSSMPSDVARTVADFVLSNSTSPPASSSLLASTPIPALEVAVFGTLTKADLDFVSSGFADSAGGLVFGSSEGNTLRQWAIPATSNLVWTEFANSSLVVHDISFTDSTFNQTWAAAASLPNVGVSNITASFQQTGKFSP</sequence>
<name>A0AAD7AL34_9AGAR</name>
<feature type="compositionally biased region" description="Polar residues" evidence="1">
    <location>
        <begin position="72"/>
        <end position="94"/>
    </location>
</feature>
<feature type="compositionally biased region" description="Polar residues" evidence="1">
    <location>
        <begin position="361"/>
        <end position="386"/>
    </location>
</feature>
<comment type="caution">
    <text evidence="3">The sequence shown here is derived from an EMBL/GenBank/DDBJ whole genome shotgun (WGS) entry which is preliminary data.</text>
</comment>
<feature type="region of interest" description="Disordered" evidence="1">
    <location>
        <begin position="340"/>
        <end position="395"/>
    </location>
</feature>
<reference evidence="3" key="1">
    <citation type="submission" date="2023-03" db="EMBL/GenBank/DDBJ databases">
        <title>Massive genome expansion in bonnet fungi (Mycena s.s.) driven by repeated elements and novel gene families across ecological guilds.</title>
        <authorList>
            <consortium name="Lawrence Berkeley National Laboratory"/>
            <person name="Harder C.B."/>
            <person name="Miyauchi S."/>
            <person name="Viragh M."/>
            <person name="Kuo A."/>
            <person name="Thoen E."/>
            <person name="Andreopoulos B."/>
            <person name="Lu D."/>
            <person name="Skrede I."/>
            <person name="Drula E."/>
            <person name="Henrissat B."/>
            <person name="Morin E."/>
            <person name="Kohler A."/>
            <person name="Barry K."/>
            <person name="LaButti K."/>
            <person name="Morin E."/>
            <person name="Salamov A."/>
            <person name="Lipzen A."/>
            <person name="Mereny Z."/>
            <person name="Hegedus B."/>
            <person name="Baldrian P."/>
            <person name="Stursova M."/>
            <person name="Weitz H."/>
            <person name="Taylor A."/>
            <person name="Grigoriev I.V."/>
            <person name="Nagy L.G."/>
            <person name="Martin F."/>
            <person name="Kauserud H."/>
        </authorList>
    </citation>
    <scope>NUCLEOTIDE SEQUENCE</scope>
    <source>
        <strain evidence="3">CBHHK002</strain>
    </source>
</reference>
<proteinExistence type="predicted"/>
<organism evidence="3 4">
    <name type="scientific">Mycena albidolilacea</name>
    <dbReference type="NCBI Taxonomy" id="1033008"/>
    <lineage>
        <taxon>Eukaryota</taxon>
        <taxon>Fungi</taxon>
        <taxon>Dikarya</taxon>
        <taxon>Basidiomycota</taxon>
        <taxon>Agaricomycotina</taxon>
        <taxon>Agaricomycetes</taxon>
        <taxon>Agaricomycetidae</taxon>
        <taxon>Agaricales</taxon>
        <taxon>Marasmiineae</taxon>
        <taxon>Mycenaceae</taxon>
        <taxon>Mycena</taxon>
    </lineage>
</organism>
<keyword evidence="2" id="KW-0812">Transmembrane</keyword>